<dbReference type="AlphaFoldDB" id="A0A6J6REJ5"/>
<dbReference type="Pfam" id="PF01425">
    <property type="entry name" value="Amidase"/>
    <property type="match status" value="1"/>
</dbReference>
<dbReference type="Gene3D" id="3.90.1300.10">
    <property type="entry name" value="Amidase signature (AS) domain"/>
    <property type="match status" value="1"/>
</dbReference>
<evidence type="ECO:0000259" key="1">
    <source>
        <dbReference type="Pfam" id="PF01425"/>
    </source>
</evidence>
<evidence type="ECO:0000313" key="2">
    <source>
        <dbReference type="EMBL" id="CAB4719395.1"/>
    </source>
</evidence>
<dbReference type="PROSITE" id="PS00571">
    <property type="entry name" value="AMIDASES"/>
    <property type="match status" value="1"/>
</dbReference>
<dbReference type="PANTHER" id="PTHR11895">
    <property type="entry name" value="TRANSAMIDASE"/>
    <property type="match status" value="1"/>
</dbReference>
<dbReference type="InterPro" id="IPR020556">
    <property type="entry name" value="Amidase_CS"/>
</dbReference>
<dbReference type="EMBL" id="CAEZYK010000019">
    <property type="protein sequence ID" value="CAB4719395.1"/>
    <property type="molecule type" value="Genomic_DNA"/>
</dbReference>
<dbReference type="PANTHER" id="PTHR11895:SF7">
    <property type="entry name" value="GLUTAMYL-TRNA(GLN) AMIDOTRANSFERASE SUBUNIT A, MITOCHONDRIAL"/>
    <property type="match status" value="1"/>
</dbReference>
<name>A0A6J6REJ5_9ZZZZ</name>
<protein>
    <submittedName>
        <fullName evidence="2">Unannotated protein</fullName>
    </submittedName>
</protein>
<accession>A0A6J6REJ5</accession>
<sequence length="485" mass="51433">MTDELAFLDAVDQRELVTKGEMTALELVDAAISRAESLNQELNAIIHPRYEKARAEAASATGPFAGVPIVLKDLDGALAGESCHLGNKLLKEMNYVDTDDDYLFAKLRAAGFIPIGKTNTPEFGLMPTTEPEAYGPSRNPWNTAYSTGGSSGGTAGAVASGIVPLGHAGDGGGSIRIPASACGLFGLKPSRGRISMGPELGEAWGGLVVRHVLTRSVRDSAAVLDLLAGPMPGDPYTAPPPARPYARELGVDPGRLRIGLRTHAPSALAETDPECVAAGEDAARLLESLGHSVEIASPAALEETSLMSDFTALLSTGVVSEIEHLAKLAGREIGPDDVEPLTWAQYEMGRNYSSGDYLRAITSAHAWTRRVIQWFTAEVDGGQGFDLLLTPTMAEPPALLGDLVGTADDPWRALGRATPFAAYTAPFNVTGQPAISVPLYWEASRNLPIGVQLVANQYREDLLIQVASQLETARPWADRRPPVHA</sequence>
<reference evidence="2" key="1">
    <citation type="submission" date="2020-05" db="EMBL/GenBank/DDBJ databases">
        <authorList>
            <person name="Chiriac C."/>
            <person name="Salcher M."/>
            <person name="Ghai R."/>
            <person name="Kavagutti S V."/>
        </authorList>
    </citation>
    <scope>NUCLEOTIDE SEQUENCE</scope>
</reference>
<dbReference type="SUPFAM" id="SSF75304">
    <property type="entry name" value="Amidase signature (AS) enzymes"/>
    <property type="match status" value="1"/>
</dbReference>
<gene>
    <name evidence="2" type="ORF">UFOPK2683_00499</name>
</gene>
<feature type="domain" description="Amidase" evidence="1">
    <location>
        <begin position="26"/>
        <end position="463"/>
    </location>
</feature>
<dbReference type="InterPro" id="IPR023631">
    <property type="entry name" value="Amidase_dom"/>
</dbReference>
<organism evidence="2">
    <name type="scientific">freshwater metagenome</name>
    <dbReference type="NCBI Taxonomy" id="449393"/>
    <lineage>
        <taxon>unclassified sequences</taxon>
        <taxon>metagenomes</taxon>
        <taxon>ecological metagenomes</taxon>
    </lineage>
</organism>
<dbReference type="InterPro" id="IPR000120">
    <property type="entry name" value="Amidase"/>
</dbReference>
<dbReference type="InterPro" id="IPR036928">
    <property type="entry name" value="AS_sf"/>
</dbReference>
<dbReference type="GO" id="GO:0003824">
    <property type="term" value="F:catalytic activity"/>
    <property type="evidence" value="ECO:0007669"/>
    <property type="project" value="InterPro"/>
</dbReference>
<proteinExistence type="predicted"/>